<dbReference type="RefSeq" id="WP_105696551.1">
    <property type="nucleotide sequence ID" value="NZ_CP159260.1"/>
</dbReference>
<keyword evidence="1" id="KW-0732">Signal</keyword>
<organism evidence="2 3">
    <name type="scientific">Pseudomonas poae</name>
    <dbReference type="NCBI Taxonomy" id="200451"/>
    <lineage>
        <taxon>Bacteria</taxon>
        <taxon>Pseudomonadati</taxon>
        <taxon>Pseudomonadota</taxon>
        <taxon>Gammaproteobacteria</taxon>
        <taxon>Pseudomonadales</taxon>
        <taxon>Pseudomonadaceae</taxon>
        <taxon>Pseudomonas</taxon>
    </lineage>
</organism>
<proteinExistence type="predicted"/>
<feature type="chain" id="PRO_5015754245" description="Valyl-tRNA synthetase" evidence="1">
    <location>
        <begin position="23"/>
        <end position="109"/>
    </location>
</feature>
<name>A0A2S9EUP9_9PSED</name>
<sequence length="109" mass="12146">MRVHSSTMWALLMAVAVSPAQAKNLSTNQLELCKWGSVVAGNAQQAKLSGTTLYSARNKVKTKKYSKPWMPKMAIGITEQTYLGKSKLRPSVIKKTYYDGCIKHELARK</sequence>
<keyword evidence="3" id="KW-1185">Reference proteome</keyword>
<evidence type="ECO:0008006" key="4">
    <source>
        <dbReference type="Google" id="ProtNLM"/>
    </source>
</evidence>
<evidence type="ECO:0000313" key="3">
    <source>
        <dbReference type="Proteomes" id="UP000238045"/>
    </source>
</evidence>
<dbReference type="EMBL" id="PCQL01000008">
    <property type="protein sequence ID" value="PRC19682.1"/>
    <property type="molecule type" value="Genomic_DNA"/>
</dbReference>
<protein>
    <recommendedName>
        <fullName evidence="4">Valyl-tRNA synthetase</fullName>
    </recommendedName>
</protein>
<dbReference type="AlphaFoldDB" id="A0A2S9EUP9"/>
<comment type="caution">
    <text evidence="2">The sequence shown here is derived from an EMBL/GenBank/DDBJ whole genome shotgun (WGS) entry which is preliminary data.</text>
</comment>
<feature type="signal peptide" evidence="1">
    <location>
        <begin position="1"/>
        <end position="22"/>
    </location>
</feature>
<accession>A0A2S9EUP9</accession>
<dbReference type="Proteomes" id="UP000238045">
    <property type="component" value="Unassembled WGS sequence"/>
</dbReference>
<evidence type="ECO:0000313" key="2">
    <source>
        <dbReference type="EMBL" id="PRC19682.1"/>
    </source>
</evidence>
<evidence type="ECO:0000256" key="1">
    <source>
        <dbReference type="SAM" id="SignalP"/>
    </source>
</evidence>
<reference evidence="2 3" key="1">
    <citation type="submission" date="2017-09" db="EMBL/GenBank/DDBJ databases">
        <title>Genomic, metabolic, and phenotypic characteristics of bacterial isolates from the natural microbiome of the model nematode Caenorhabditis elegans.</title>
        <authorList>
            <person name="Zimmermann J."/>
            <person name="Obeng N."/>
            <person name="Yang W."/>
            <person name="Obeng O."/>
            <person name="Kissoyan K."/>
            <person name="Pees B."/>
            <person name="Dirksen P."/>
            <person name="Hoppner M."/>
            <person name="Franke A."/>
            <person name="Rosenstiel P."/>
            <person name="Leippe M."/>
            <person name="Dierking K."/>
            <person name="Kaleta C."/>
            <person name="Schulenburg H."/>
        </authorList>
    </citation>
    <scope>NUCLEOTIDE SEQUENCE [LARGE SCALE GENOMIC DNA]</scope>
    <source>
        <strain evidence="2 3">MYb117</strain>
    </source>
</reference>
<gene>
    <name evidence="2" type="ORF">CQZ99_10065</name>
</gene>